<dbReference type="GeneTree" id="ENSGT00390000002554"/>
<proteinExistence type="predicted"/>
<dbReference type="GO" id="GO:0016020">
    <property type="term" value="C:membrane"/>
    <property type="evidence" value="ECO:0007669"/>
    <property type="project" value="UniProtKB-SubCell"/>
</dbReference>
<dbReference type="PANTHER" id="PTHR13608">
    <property type="entry name" value="ARMADILLO-LIKE HELICAL DOMAIN-CONTAINING PROTEIN 3"/>
    <property type="match status" value="1"/>
</dbReference>
<sequence length="572" mass="65746">MSQVEKKAGLLRRTSSSKKPLKEKVVLMYDEIFAKEDPAKNNPRFWDELFLMKVNLEYLESKLESVDGEDVQRIQDNINSLFHHCVQALGEEHQIKVVNALQTLCALFRGVHQKNKSASGFDIINMLMGFDKAEQRMKDLMERLDSLLCGDSSESLKSLCLKLMYDNYHLICLFCCYTKYNISQNTILEYVMINSIFEAILQILSDASSRGQHGYDAVVLLALLVNYRKYESVNPYIVKLSIVDDEPTLDVSMQYKDKEEENQGGFFSTLTSMVGSMFIADADEKLSVQTNEAILLALYEAVHLNRNFITVLAQSHPEIDIAATPTTTTPTTPTTPLGTTPPSLDMMSNPELPLDPNLQTSNLLITFLKYASIVMQDTKDEHRLNSARLCLIILTCIAEDQYADAFLHDDNMNFRVSLHRMPMRHRKKAVDKNIPSRPLVCAVLDLMVEFIVTHMMKDFPMDLYLRCVQIIHKLLCYQKKCRIRLHYTWRELWSALINLLKFLLSNETTLLAKHNIFHLALLVVNLFNMFITYGDTFLPTSNSYDELYYEIVRMHQVFDNLYCMESSACLSL</sequence>
<feature type="domain" description="Armadillo-like helical" evidence="5">
    <location>
        <begin position="431"/>
        <end position="572"/>
    </location>
</feature>
<reference evidence="6 7" key="1">
    <citation type="submission" date="2018-05" db="EMBL/GenBank/DDBJ databases">
        <authorList>
            <person name="Datahose"/>
        </authorList>
    </citation>
    <scope>NUCLEOTIDE SEQUENCE</scope>
</reference>
<keyword evidence="4" id="KW-0472">Membrane</keyword>
<gene>
    <name evidence="6" type="primary">ARMH3</name>
</gene>
<evidence type="ECO:0000259" key="5">
    <source>
        <dbReference type="SMART" id="SM01158"/>
    </source>
</evidence>
<evidence type="ECO:0000313" key="7">
    <source>
        <dbReference type="Proteomes" id="UP000265100"/>
    </source>
</evidence>
<dbReference type="PANTHER" id="PTHR13608:SF3">
    <property type="entry name" value="ARMADILLO-LIKE HELICAL DOMAIN-CONTAINING PROTEIN 3"/>
    <property type="match status" value="1"/>
</dbReference>
<keyword evidence="7" id="KW-1185">Reference proteome</keyword>
<dbReference type="Pfam" id="PF08427">
    <property type="entry name" value="ARMH3_C"/>
    <property type="match status" value="1"/>
</dbReference>
<name>A0AAX7UAS4_ASTCA</name>
<dbReference type="SMART" id="SM01158">
    <property type="entry name" value="DUF1741"/>
    <property type="match status" value="1"/>
</dbReference>
<evidence type="ECO:0000256" key="2">
    <source>
        <dbReference type="ARBA" id="ARBA00022692"/>
    </source>
</evidence>
<protein>
    <recommendedName>
        <fullName evidence="5">Armadillo-like helical domain-containing protein</fullName>
    </recommendedName>
</protein>
<evidence type="ECO:0000313" key="6">
    <source>
        <dbReference type="Ensembl" id="ENSACLP00000065897.1"/>
    </source>
</evidence>
<dbReference type="Proteomes" id="UP000265100">
    <property type="component" value="Chromosome 6"/>
</dbReference>
<reference evidence="6" key="3">
    <citation type="submission" date="2025-08" db="UniProtKB">
        <authorList>
            <consortium name="Ensembl"/>
        </authorList>
    </citation>
    <scope>IDENTIFICATION</scope>
</reference>
<dbReference type="InterPro" id="IPR013636">
    <property type="entry name" value="ARMH3_C"/>
</dbReference>
<dbReference type="AlphaFoldDB" id="A0AAX7UAS4"/>
<keyword evidence="3" id="KW-1133">Transmembrane helix</keyword>
<evidence type="ECO:0000256" key="1">
    <source>
        <dbReference type="ARBA" id="ARBA00004370"/>
    </source>
</evidence>
<reference evidence="6" key="4">
    <citation type="submission" date="2025-09" db="UniProtKB">
        <authorList>
            <consortium name="Ensembl"/>
        </authorList>
    </citation>
    <scope>IDENTIFICATION</scope>
</reference>
<dbReference type="GO" id="GO:0005829">
    <property type="term" value="C:cytosol"/>
    <property type="evidence" value="ECO:0007669"/>
    <property type="project" value="TreeGrafter"/>
</dbReference>
<evidence type="ECO:0000256" key="4">
    <source>
        <dbReference type="ARBA" id="ARBA00023136"/>
    </source>
</evidence>
<accession>A0AAX7UAS4</accession>
<keyword evidence="2" id="KW-0812">Transmembrane</keyword>
<evidence type="ECO:0000256" key="3">
    <source>
        <dbReference type="ARBA" id="ARBA00022989"/>
    </source>
</evidence>
<reference evidence="7" key="2">
    <citation type="submission" date="2023-03" db="EMBL/GenBank/DDBJ databases">
        <authorList>
            <consortium name="Wellcome Sanger Institute Data Sharing"/>
        </authorList>
    </citation>
    <scope>NUCLEOTIDE SEQUENCE [LARGE SCALE GENOMIC DNA]</scope>
</reference>
<dbReference type="InterPro" id="IPR039868">
    <property type="entry name" value="ARMD3-like"/>
</dbReference>
<comment type="subcellular location">
    <subcellularLocation>
        <location evidence="1">Membrane</location>
    </subcellularLocation>
</comment>
<organism evidence="6 7">
    <name type="scientific">Astatotilapia calliptera</name>
    <name type="common">Eastern happy</name>
    <name type="synonym">Chromis callipterus</name>
    <dbReference type="NCBI Taxonomy" id="8154"/>
    <lineage>
        <taxon>Eukaryota</taxon>
        <taxon>Metazoa</taxon>
        <taxon>Chordata</taxon>
        <taxon>Craniata</taxon>
        <taxon>Vertebrata</taxon>
        <taxon>Euteleostomi</taxon>
        <taxon>Actinopterygii</taxon>
        <taxon>Neopterygii</taxon>
        <taxon>Teleostei</taxon>
        <taxon>Neoteleostei</taxon>
        <taxon>Acanthomorphata</taxon>
        <taxon>Ovalentaria</taxon>
        <taxon>Cichlomorphae</taxon>
        <taxon>Cichliformes</taxon>
        <taxon>Cichlidae</taxon>
        <taxon>African cichlids</taxon>
        <taxon>Pseudocrenilabrinae</taxon>
        <taxon>Haplochromini</taxon>
        <taxon>Astatotilapia</taxon>
    </lineage>
</organism>
<dbReference type="Ensembl" id="ENSACLT00000044312.1">
    <property type="protein sequence ID" value="ENSACLP00000065897.1"/>
    <property type="gene ID" value="ENSACLG00000019143.2"/>
</dbReference>